<dbReference type="Proteomes" id="UP001159427">
    <property type="component" value="Unassembled WGS sequence"/>
</dbReference>
<protein>
    <recommendedName>
        <fullName evidence="1">Tubulin-specific chaperone E</fullName>
    </recommendedName>
    <alternativeName>
        <fullName evidence="4">Tubulin-folding cofactor E</fullName>
    </alternativeName>
</protein>
<keyword evidence="3" id="KW-0677">Repeat</keyword>
<dbReference type="InterPro" id="IPR032675">
    <property type="entry name" value="LRR_dom_sf"/>
</dbReference>
<comment type="caution">
    <text evidence="6">The sequence shown here is derived from an EMBL/GenBank/DDBJ whole genome shotgun (WGS) entry which is preliminary data.</text>
</comment>
<dbReference type="Pfam" id="PF01302">
    <property type="entry name" value="CAP_GLY"/>
    <property type="match status" value="1"/>
</dbReference>
<evidence type="ECO:0000256" key="2">
    <source>
        <dbReference type="ARBA" id="ARBA00022614"/>
    </source>
</evidence>
<sequence length="538" mass="60905">MADEIVGKRILCEGFRGEIKYVGLVPPTSGTYVKNISSDIRQLEWCGTKTIDDFFIARILAKSLNLQLYSGIQTQVLLVRSICCIRNNVMLVKRHITPSEWYGVEWDDHSRGKHDGTHEGVKYFESRYEGHVVEEPKKGAIKISPNKTLQSFINVAASLPCEQWFLQAGRYGRETPRNSLLSQRSYMFLLQLQLYVLTIIRVTLRRIHKPLGENISELDLSKTLLSSWMDVAAITRNLKHLQILNLSENLLRLPSEPEQLLPSFSTVTVLFLNKMELGFEEVEVIVGMMPSLKELHVCHNCLKNLRRKDGQLCDLQGFQNVQLLNLEGNQLSDWTSILRLGQLPRLSCLILNDNGIESIELGNKVQDGQVDKLLFPVLQSLSLSRNKISQIQSINELNHLPKLSELRFKGNLLFQGETTFDSRQELLARVPSLTSLNGSLMSFHEETSGGIRKVVVVFLLLHVREPKAVLDSGFHAVDSRIQVSLKERETAERAYLKKYAKCWINAGGNTADGQASSLNPAFVELHPRYEELIKGTTS</sequence>
<gene>
    <name evidence="6" type="ORF">PEVE_00004253</name>
</gene>
<dbReference type="SMART" id="SM01052">
    <property type="entry name" value="CAP_GLY"/>
    <property type="match status" value="1"/>
</dbReference>
<dbReference type="PROSITE" id="PS51450">
    <property type="entry name" value="LRR"/>
    <property type="match status" value="1"/>
</dbReference>
<organism evidence="6 7">
    <name type="scientific">Porites evermanni</name>
    <dbReference type="NCBI Taxonomy" id="104178"/>
    <lineage>
        <taxon>Eukaryota</taxon>
        <taxon>Metazoa</taxon>
        <taxon>Cnidaria</taxon>
        <taxon>Anthozoa</taxon>
        <taxon>Hexacorallia</taxon>
        <taxon>Scleractinia</taxon>
        <taxon>Fungiina</taxon>
        <taxon>Poritidae</taxon>
        <taxon>Porites</taxon>
    </lineage>
</organism>
<evidence type="ECO:0000259" key="5">
    <source>
        <dbReference type="PROSITE" id="PS50245"/>
    </source>
</evidence>
<keyword evidence="2" id="KW-0433">Leucine-rich repeat</keyword>
<evidence type="ECO:0000256" key="1">
    <source>
        <dbReference type="ARBA" id="ARBA00015004"/>
    </source>
</evidence>
<feature type="domain" description="CAP-Gly" evidence="5">
    <location>
        <begin position="92"/>
        <end position="143"/>
    </location>
</feature>
<dbReference type="PROSITE" id="PS50245">
    <property type="entry name" value="CAP_GLY_2"/>
    <property type="match status" value="1"/>
</dbReference>
<name>A0ABN8QDF4_9CNID</name>
<keyword evidence="7" id="KW-1185">Reference proteome</keyword>
<dbReference type="EMBL" id="CALNXI010001261">
    <property type="protein sequence ID" value="CAH3162345.1"/>
    <property type="molecule type" value="Genomic_DNA"/>
</dbReference>
<proteinExistence type="predicted"/>
<dbReference type="InterPro" id="IPR001611">
    <property type="entry name" value="Leu-rich_rpt"/>
</dbReference>
<dbReference type="Gene3D" id="2.30.30.190">
    <property type="entry name" value="CAP Gly-rich-like domain"/>
    <property type="match status" value="1"/>
</dbReference>
<evidence type="ECO:0000313" key="6">
    <source>
        <dbReference type="EMBL" id="CAH3162345.1"/>
    </source>
</evidence>
<dbReference type="SUPFAM" id="SSF52058">
    <property type="entry name" value="L domain-like"/>
    <property type="match status" value="1"/>
</dbReference>
<reference evidence="6 7" key="1">
    <citation type="submission" date="2022-05" db="EMBL/GenBank/DDBJ databases">
        <authorList>
            <consortium name="Genoscope - CEA"/>
            <person name="William W."/>
        </authorList>
    </citation>
    <scope>NUCLEOTIDE SEQUENCE [LARGE SCALE GENOMIC DNA]</scope>
</reference>
<evidence type="ECO:0000313" key="7">
    <source>
        <dbReference type="Proteomes" id="UP001159427"/>
    </source>
</evidence>
<dbReference type="InterPro" id="IPR000938">
    <property type="entry name" value="CAP-Gly_domain"/>
</dbReference>
<evidence type="ECO:0000256" key="3">
    <source>
        <dbReference type="ARBA" id="ARBA00022737"/>
    </source>
</evidence>
<dbReference type="InterPro" id="IPR036859">
    <property type="entry name" value="CAP-Gly_dom_sf"/>
</dbReference>
<accession>A0ABN8QDF4</accession>
<dbReference type="PANTHER" id="PTHR18849:SF0">
    <property type="entry name" value="CILIA- AND FLAGELLA-ASSOCIATED PROTEIN 410-RELATED"/>
    <property type="match status" value="1"/>
</dbReference>
<evidence type="ECO:0000256" key="4">
    <source>
        <dbReference type="ARBA" id="ARBA00030180"/>
    </source>
</evidence>
<dbReference type="SUPFAM" id="SSF74924">
    <property type="entry name" value="Cap-Gly domain"/>
    <property type="match status" value="1"/>
</dbReference>
<dbReference type="Gene3D" id="3.80.10.10">
    <property type="entry name" value="Ribonuclease Inhibitor"/>
    <property type="match status" value="3"/>
</dbReference>
<dbReference type="PANTHER" id="PTHR18849">
    <property type="entry name" value="LEUCINE RICH REPEAT PROTEIN"/>
    <property type="match status" value="1"/>
</dbReference>